<evidence type="ECO:0000313" key="2">
    <source>
        <dbReference type="Proteomes" id="UP000190162"/>
    </source>
</evidence>
<dbReference type="AlphaFoldDB" id="A0A1T4UA37"/>
<name>A0A1T4UA37_9GAMM</name>
<proteinExistence type="predicted"/>
<dbReference type="Proteomes" id="UP000190162">
    <property type="component" value="Unassembled WGS sequence"/>
</dbReference>
<accession>A0A1T4UA37</accession>
<reference evidence="2" key="1">
    <citation type="submission" date="2017-02" db="EMBL/GenBank/DDBJ databases">
        <authorList>
            <person name="Varghese N."/>
            <person name="Submissions S."/>
        </authorList>
    </citation>
    <scope>NUCLEOTIDE SEQUENCE [LARGE SCALE GENOMIC DNA]</scope>
    <source>
        <strain evidence="2">DSM 22720</strain>
    </source>
</reference>
<organism evidence="1 2">
    <name type="scientific">Enterovibrio nigricans DSM 22720</name>
    <dbReference type="NCBI Taxonomy" id="1121868"/>
    <lineage>
        <taxon>Bacteria</taxon>
        <taxon>Pseudomonadati</taxon>
        <taxon>Pseudomonadota</taxon>
        <taxon>Gammaproteobacteria</taxon>
        <taxon>Vibrionales</taxon>
        <taxon>Vibrionaceae</taxon>
        <taxon>Enterovibrio</taxon>
    </lineage>
</organism>
<protein>
    <submittedName>
        <fullName evidence="1">Uncharacterized protein</fullName>
    </submittedName>
</protein>
<sequence length="39" mass="4707">MLIKNKYNYRIDITIIVKLLLVSECDNLLMLQYVMLFEV</sequence>
<keyword evidence="2" id="KW-1185">Reference proteome</keyword>
<gene>
    <name evidence="1" type="ORF">SAMN02745132_01192</name>
</gene>
<evidence type="ECO:0000313" key="1">
    <source>
        <dbReference type="EMBL" id="SKA49605.1"/>
    </source>
</evidence>
<dbReference type="EMBL" id="FUXU01000009">
    <property type="protein sequence ID" value="SKA49605.1"/>
    <property type="molecule type" value="Genomic_DNA"/>
</dbReference>